<dbReference type="Gene3D" id="3.20.20.300">
    <property type="entry name" value="Glycoside hydrolase, family 3, N-terminal domain"/>
    <property type="match status" value="1"/>
</dbReference>
<evidence type="ECO:0000259" key="5">
    <source>
        <dbReference type="SMART" id="SM01217"/>
    </source>
</evidence>
<name>A0AAJ2P208_OENOE</name>
<evidence type="ECO:0000256" key="1">
    <source>
        <dbReference type="ARBA" id="ARBA00005336"/>
    </source>
</evidence>
<protein>
    <submittedName>
        <fullName evidence="6">Glycosyl hydrolase</fullName>
    </submittedName>
</protein>
<comment type="caution">
    <text evidence="6">The sequence shown here is derived from an EMBL/GenBank/DDBJ whole genome shotgun (WGS) entry which is preliminary data.</text>
</comment>
<evidence type="ECO:0000256" key="4">
    <source>
        <dbReference type="RuleBase" id="RU361161"/>
    </source>
</evidence>
<dbReference type="Gene3D" id="2.60.40.10">
    <property type="entry name" value="Immunoglobulins"/>
    <property type="match status" value="1"/>
</dbReference>
<organism evidence="6 7">
    <name type="scientific">Oenococcus oeni</name>
    <name type="common">Leuconostoc oenos</name>
    <dbReference type="NCBI Taxonomy" id="1247"/>
    <lineage>
        <taxon>Bacteria</taxon>
        <taxon>Bacillati</taxon>
        <taxon>Bacillota</taxon>
        <taxon>Bacilli</taxon>
        <taxon>Lactobacillales</taxon>
        <taxon>Lactobacillaceae</taxon>
        <taxon>Oenococcus</taxon>
    </lineage>
</organism>
<dbReference type="GO" id="GO:0005975">
    <property type="term" value="P:carbohydrate metabolic process"/>
    <property type="evidence" value="ECO:0007669"/>
    <property type="project" value="InterPro"/>
</dbReference>
<sequence>MEKNIKKLISKMTLDEKASLSGGGSFWRTKGFPKYGIPEMMLTDGPHGLRKQDETPDHLGMNESIPSTCFPTAAGLACSWNRGLIKEVGTAIGEEAQTEGVQFVLGPGANIKRSPLCGRNFEYYSEDPYLSSQLAANHIQGIQSQGISASLKHFAVNNQETNRFNIDAVVDERTLREIYLASFEGAVIEGRPWTVMAAYNKINGVFCSQNKRLLTDILRKEWGFKGFVVSDWFAVSERDKALEAGLDLEMPISAGVGKSKIIDAIKKGSLSETTLDASIERILRVIFKISDLKRNGISYNKKNHHSLAKKAALESMVLLKNEDKVLPLSKKGKIAIIGPFAKKPRYQGAGSSRINPNQLDIPFDQIKKLAPDAEITYSQGYSLENSDQEVNDGLISEAVEVSQKSDVTVIFAGLPEMYDMEGRDRKDLKLPSLQNTLIDQVCKVQKKTVVVLTNGSAVEMPWINDVKGVFESYLGGEAMADALADLLFGENNPSGKLAETFPKQLNQTPSFINFPGEKDKVEYREGLFVGYRHYDKIGIEPLFPFGYGLSYTDFKYSNIQVDKRKLLDTQELQVSIKVKNIGKRTGKEIVQLYVKENNSSVIRPLKELKAFKKVELEPDEEKSVRFTLGKRAFAYYDVSLHDWHVKSGKFEILVGKSSRDILLNETISVESTVKLKKKYTLDSTIADVMHEPAAQAIVSMIISSTERSNTDSLGIDRESVLGGIKLSSLVAISQGKYTQMKLNNLIKSLNKN</sequence>
<dbReference type="InterPro" id="IPR017853">
    <property type="entry name" value="GH"/>
</dbReference>
<dbReference type="InterPro" id="IPR001764">
    <property type="entry name" value="Glyco_hydro_3_N"/>
</dbReference>
<dbReference type="InterPro" id="IPR050288">
    <property type="entry name" value="Cellulose_deg_GH3"/>
</dbReference>
<dbReference type="InterPro" id="IPR036881">
    <property type="entry name" value="Glyco_hydro_3_C_sf"/>
</dbReference>
<dbReference type="FunFam" id="2.60.40.10:FF:000495">
    <property type="entry name" value="Periplasmic beta-glucosidase"/>
    <property type="match status" value="1"/>
</dbReference>
<dbReference type="GO" id="GO:0008422">
    <property type="term" value="F:beta-glucosidase activity"/>
    <property type="evidence" value="ECO:0007669"/>
    <property type="project" value="UniProtKB-ARBA"/>
</dbReference>
<accession>A0AAJ2P208</accession>
<proteinExistence type="inferred from homology"/>
<dbReference type="InterPro" id="IPR026891">
    <property type="entry name" value="Fn3-like"/>
</dbReference>
<dbReference type="Pfam" id="PF14310">
    <property type="entry name" value="Fn3-like"/>
    <property type="match status" value="1"/>
</dbReference>
<keyword evidence="2 4" id="KW-0378">Hydrolase</keyword>
<evidence type="ECO:0000256" key="2">
    <source>
        <dbReference type="ARBA" id="ARBA00022801"/>
    </source>
</evidence>
<dbReference type="PROSITE" id="PS00775">
    <property type="entry name" value="GLYCOSYL_HYDROL_F3"/>
    <property type="match status" value="1"/>
</dbReference>
<dbReference type="Pfam" id="PF01915">
    <property type="entry name" value="Glyco_hydro_3_C"/>
    <property type="match status" value="1"/>
</dbReference>
<dbReference type="AlphaFoldDB" id="A0AAJ2P208"/>
<dbReference type="SUPFAM" id="SSF51445">
    <property type="entry name" value="(Trans)glycosidases"/>
    <property type="match status" value="1"/>
</dbReference>
<dbReference type="InterPro" id="IPR019800">
    <property type="entry name" value="Glyco_hydro_3_AS"/>
</dbReference>
<dbReference type="PANTHER" id="PTHR42715:SF10">
    <property type="entry name" value="BETA-GLUCOSIDASE"/>
    <property type="match status" value="1"/>
</dbReference>
<reference evidence="6" key="1">
    <citation type="submission" date="2019-10" db="EMBL/GenBank/DDBJ databases">
        <title>Malate fermentation in French cider.</title>
        <authorList>
            <person name="Cousin F.J."/>
            <person name="Medina Fernandez S."/>
            <person name="Misery B."/>
            <person name="Laplace J.-M."/>
            <person name="Cretenet M."/>
        </authorList>
    </citation>
    <scope>NUCLEOTIDE SEQUENCE</scope>
    <source>
        <strain evidence="6">UCMA15129</strain>
    </source>
</reference>
<dbReference type="InterPro" id="IPR002772">
    <property type="entry name" value="Glyco_hydro_3_C"/>
</dbReference>
<evidence type="ECO:0000256" key="3">
    <source>
        <dbReference type="ARBA" id="ARBA00023277"/>
    </source>
</evidence>
<evidence type="ECO:0000313" key="6">
    <source>
        <dbReference type="EMBL" id="MDV7715448.1"/>
    </source>
</evidence>
<dbReference type="SMART" id="SM01217">
    <property type="entry name" value="Fn3_like"/>
    <property type="match status" value="1"/>
</dbReference>
<keyword evidence="4" id="KW-0326">Glycosidase</keyword>
<dbReference type="PRINTS" id="PR00133">
    <property type="entry name" value="GLHYDRLASE3"/>
</dbReference>
<dbReference type="SUPFAM" id="SSF52279">
    <property type="entry name" value="Beta-D-glucan exohydrolase, C-terminal domain"/>
    <property type="match status" value="1"/>
</dbReference>
<dbReference type="PANTHER" id="PTHR42715">
    <property type="entry name" value="BETA-GLUCOSIDASE"/>
    <property type="match status" value="1"/>
</dbReference>
<dbReference type="EMBL" id="WERV01000005">
    <property type="protein sequence ID" value="MDV7715448.1"/>
    <property type="molecule type" value="Genomic_DNA"/>
</dbReference>
<dbReference type="RefSeq" id="WP_071419059.1">
    <property type="nucleotide sequence ID" value="NZ_MLKQ01000075.1"/>
</dbReference>
<keyword evidence="3" id="KW-0119">Carbohydrate metabolism</keyword>
<feature type="domain" description="Fibronectin type III-like" evidence="5">
    <location>
        <begin position="588"/>
        <end position="658"/>
    </location>
</feature>
<dbReference type="InterPro" id="IPR013783">
    <property type="entry name" value="Ig-like_fold"/>
</dbReference>
<comment type="similarity">
    <text evidence="1 4">Belongs to the glycosyl hydrolase 3 family.</text>
</comment>
<evidence type="ECO:0000313" key="7">
    <source>
        <dbReference type="Proteomes" id="UP001281024"/>
    </source>
</evidence>
<dbReference type="Proteomes" id="UP001281024">
    <property type="component" value="Unassembled WGS sequence"/>
</dbReference>
<gene>
    <name evidence="6" type="ORF">GA838_06780</name>
</gene>
<dbReference type="InterPro" id="IPR036962">
    <property type="entry name" value="Glyco_hydro_3_N_sf"/>
</dbReference>
<dbReference type="Pfam" id="PF00933">
    <property type="entry name" value="Glyco_hydro_3"/>
    <property type="match status" value="1"/>
</dbReference>
<dbReference type="Gene3D" id="3.40.50.1700">
    <property type="entry name" value="Glycoside hydrolase family 3 C-terminal domain"/>
    <property type="match status" value="1"/>
</dbReference>